<dbReference type="SUPFAM" id="SSF47807">
    <property type="entry name" value="5' to 3' exonuclease, C-terminal subdomain"/>
    <property type="match status" value="1"/>
</dbReference>
<evidence type="ECO:0000313" key="4">
    <source>
        <dbReference type="EMBL" id="ESP01726.1"/>
    </source>
</evidence>
<feature type="region of interest" description="Disordered" evidence="3">
    <location>
        <begin position="274"/>
        <end position="314"/>
    </location>
</feature>
<evidence type="ECO:0000256" key="3">
    <source>
        <dbReference type="SAM" id="MobiDB-lite"/>
    </source>
</evidence>
<comment type="subcellular location">
    <subcellularLocation>
        <location evidence="1">Nucleus</location>
    </subcellularLocation>
</comment>
<organism evidence="4 5">
    <name type="scientific">Lottia gigantea</name>
    <name type="common">Giant owl limpet</name>
    <dbReference type="NCBI Taxonomy" id="225164"/>
    <lineage>
        <taxon>Eukaryota</taxon>
        <taxon>Metazoa</taxon>
        <taxon>Spiralia</taxon>
        <taxon>Lophotrochozoa</taxon>
        <taxon>Mollusca</taxon>
        <taxon>Gastropoda</taxon>
        <taxon>Patellogastropoda</taxon>
        <taxon>Lottioidea</taxon>
        <taxon>Lottiidae</taxon>
        <taxon>Lottia</taxon>
    </lineage>
</organism>
<reference evidence="4 5" key="1">
    <citation type="journal article" date="2013" name="Nature">
        <title>Insights into bilaterian evolution from three spiralian genomes.</title>
        <authorList>
            <person name="Simakov O."/>
            <person name="Marletaz F."/>
            <person name="Cho S.J."/>
            <person name="Edsinger-Gonzales E."/>
            <person name="Havlak P."/>
            <person name="Hellsten U."/>
            <person name="Kuo D.H."/>
            <person name="Larsson T."/>
            <person name="Lv J."/>
            <person name="Arendt D."/>
            <person name="Savage R."/>
            <person name="Osoegawa K."/>
            <person name="de Jong P."/>
            <person name="Grimwood J."/>
            <person name="Chapman J.A."/>
            <person name="Shapiro H."/>
            <person name="Aerts A."/>
            <person name="Otillar R.P."/>
            <person name="Terry A.Y."/>
            <person name="Boore J.L."/>
            <person name="Grigoriev I.V."/>
            <person name="Lindberg D.R."/>
            <person name="Seaver E.C."/>
            <person name="Weisblat D.A."/>
            <person name="Putnam N.H."/>
            <person name="Rokhsar D.S."/>
        </authorList>
    </citation>
    <scope>NUCLEOTIDE SEQUENCE [LARGE SCALE GENOMIC DNA]</scope>
</reference>
<dbReference type="AlphaFoldDB" id="V4B252"/>
<dbReference type="OrthoDB" id="2959108at2759"/>
<accession>V4B252</accession>
<feature type="compositionally biased region" description="Polar residues" evidence="3">
    <location>
        <begin position="165"/>
        <end position="174"/>
    </location>
</feature>
<dbReference type="GO" id="GO:0004520">
    <property type="term" value="F:DNA endonuclease activity"/>
    <property type="evidence" value="ECO:0007669"/>
    <property type="project" value="TreeGrafter"/>
</dbReference>
<dbReference type="PANTHER" id="PTHR16171:SF7">
    <property type="entry name" value="DNA REPAIR PROTEIN RAD2"/>
    <property type="match status" value="1"/>
</dbReference>
<keyword evidence="5" id="KW-1185">Reference proteome</keyword>
<sequence length="329" mass="37675">TWWEATQKQIRKIPENKLRNKLRSLQVIPGFPSEAVVEAYFKPTIDDSLEPFSWGTPDLDLLREFGKKKLGWTKEKVDELIKPLLKQLAETRTQTKINGFFQPENFVNPARIKSQRIRQVLGKINSKPETNKDDEIDIIQPAEEVKKPRKPRETKSKVTKDKPDTTVSKSSKTQIHPKEKSKRKPGQKTKRKAPVKIRKFKDEVDLSESSSSDEDPVKSKSLKIVAEDKVATKSVDSCNALDLEPTYEPKGIKHEMNDSNELISDIAKNGFKKVRKGFTGPKPKIKTQKPIKPRTQTFIYEGDNTSTSDNKESVNDLMLNDVDWDDEDF</sequence>
<dbReference type="HOGENOM" id="CLU_846155_0_0_1"/>
<evidence type="ECO:0000256" key="1">
    <source>
        <dbReference type="ARBA" id="ARBA00004123"/>
    </source>
</evidence>
<feature type="non-terminal residue" evidence="4">
    <location>
        <position position="1"/>
    </location>
</feature>
<dbReference type="GO" id="GO:0003697">
    <property type="term" value="F:single-stranded DNA binding"/>
    <property type="evidence" value="ECO:0007669"/>
    <property type="project" value="TreeGrafter"/>
</dbReference>
<dbReference type="KEGG" id="lgi:LOTGIDRAFT_172483"/>
<feature type="compositionally biased region" description="Basic and acidic residues" evidence="3">
    <location>
        <begin position="143"/>
        <end position="164"/>
    </location>
</feature>
<evidence type="ECO:0000313" key="5">
    <source>
        <dbReference type="Proteomes" id="UP000030746"/>
    </source>
</evidence>
<name>V4B252_LOTGI</name>
<dbReference type="Proteomes" id="UP000030746">
    <property type="component" value="Unassembled WGS sequence"/>
</dbReference>
<dbReference type="CTD" id="20242110"/>
<feature type="compositionally biased region" description="Basic residues" evidence="3">
    <location>
        <begin position="179"/>
        <end position="199"/>
    </location>
</feature>
<dbReference type="GeneID" id="20242110"/>
<dbReference type="PANTHER" id="PTHR16171">
    <property type="entry name" value="DNA REPAIR PROTEIN COMPLEMENTING XP-G CELLS-RELATED"/>
    <property type="match status" value="1"/>
</dbReference>
<dbReference type="InterPro" id="IPR036279">
    <property type="entry name" value="5-3_exonuclease_C_sf"/>
</dbReference>
<dbReference type="EMBL" id="KB200406">
    <property type="protein sequence ID" value="ESP01726.1"/>
    <property type="molecule type" value="Genomic_DNA"/>
</dbReference>
<protein>
    <submittedName>
        <fullName evidence="4">Uncharacterized protein</fullName>
    </submittedName>
</protein>
<feature type="compositionally biased region" description="Polar residues" evidence="3">
    <location>
        <begin position="294"/>
        <end position="308"/>
    </location>
</feature>
<proteinExistence type="predicted"/>
<dbReference type="GO" id="GO:0005634">
    <property type="term" value="C:nucleus"/>
    <property type="evidence" value="ECO:0007669"/>
    <property type="project" value="UniProtKB-SubCell"/>
</dbReference>
<dbReference type="RefSeq" id="XP_009047616.1">
    <property type="nucleotide sequence ID" value="XM_009049368.1"/>
</dbReference>
<dbReference type="STRING" id="225164.V4B252"/>
<gene>
    <name evidence="4" type="ORF">LOTGIDRAFT_172483</name>
</gene>
<evidence type="ECO:0000256" key="2">
    <source>
        <dbReference type="ARBA" id="ARBA00023242"/>
    </source>
</evidence>
<feature type="compositionally biased region" description="Basic residues" evidence="3">
    <location>
        <begin position="283"/>
        <end position="292"/>
    </location>
</feature>
<keyword evidence="2" id="KW-0539">Nucleus</keyword>
<feature type="region of interest" description="Disordered" evidence="3">
    <location>
        <begin position="123"/>
        <end position="222"/>
    </location>
</feature>